<evidence type="ECO:0000256" key="5">
    <source>
        <dbReference type="ARBA" id="ARBA00023163"/>
    </source>
</evidence>
<proteinExistence type="predicted"/>
<sequence length="639" mass="73979">MLQARDSQIISLLLEHNQGLSGNELAKLIGVSERTIRRDIKYIQANMELNGCILHSSVKNGYSLEVLDEKKFGVIRKQLDQKNESEQIIFYMLEQLILNSLHDTCISQMELSEKLYISLSTLKSHLKDVEKYLYKYQLKIVNYKNRGMKICGNEQQIRYAISEYISTKYKDGLQQYYQTIFTHIDIAGMKHIVMQALDHNMLGLTDLSIDNLLIHIAILIKRAGAGQLIHYEEEQLKQIASTKEFQVAQYIVREINRHFEVHIDLNETCYLAQHIITSKKYFELETVQLDMNLEQLVQKIMNTVNTICGINFSQDETLIHWLSLHLDIAIKRLQNHMNIRNEALDVIKKEYPLAFQIAAIAAKVIEQERNIKVNENEIGYIAIHFGAGLSRRGDAHYVAAKKAVLVCGTGIGTSVLVKARIQEYFKDRIQVIDTIPGYKLTEAVINSVDLVLTTIPFPQIKSDKIINLKSLLNMDEIALIEKKVLDREAFHNDLILELFRKEFFYPQMDFTNKWDVLEFMTDQMVQKGMMNEIGKASVKEREQLCSTELSNLLAIPHSLHNDLNKTIIPVLILKEPIIWNEKRVQIVLLINVAKEFFEVWDIFFPKLVKFLVKENGVQAILKDPSYYHFTKKLAEKFMV</sequence>
<dbReference type="Gene3D" id="3.40.50.2300">
    <property type="match status" value="1"/>
</dbReference>
<feature type="domain" description="PRD" evidence="8">
    <location>
        <begin position="288"/>
        <end position="395"/>
    </location>
</feature>
<feature type="domain" description="PRD" evidence="8">
    <location>
        <begin position="180"/>
        <end position="285"/>
    </location>
</feature>
<dbReference type="PANTHER" id="PTHR30185:SF13">
    <property type="entry name" value="LICABCH OPERON REGULATOR-RELATED"/>
    <property type="match status" value="1"/>
</dbReference>
<feature type="domain" description="PTS EIIA type-2" evidence="6">
    <location>
        <begin position="497"/>
        <end position="636"/>
    </location>
</feature>
<dbReference type="SUPFAM" id="SSF46785">
    <property type="entry name" value="Winged helix' DNA-binding domain"/>
    <property type="match status" value="1"/>
</dbReference>
<dbReference type="EMBL" id="FODY01000032">
    <property type="protein sequence ID" value="SEP44455.1"/>
    <property type="molecule type" value="Genomic_DNA"/>
</dbReference>
<keyword evidence="5" id="KW-0804">Transcription</keyword>
<dbReference type="GO" id="GO:0009401">
    <property type="term" value="P:phosphoenolpyruvate-dependent sugar phosphotransferase system"/>
    <property type="evidence" value="ECO:0007669"/>
    <property type="project" value="InterPro"/>
</dbReference>
<dbReference type="InterPro" id="IPR036095">
    <property type="entry name" value="PTS_EIIB-like_sf"/>
</dbReference>
<dbReference type="InterPro" id="IPR036390">
    <property type="entry name" value="WH_DNA-bd_sf"/>
</dbReference>
<protein>
    <submittedName>
        <fullName evidence="9">Lichenan operon transcriptional antiterminator</fullName>
    </submittedName>
</protein>
<dbReference type="InterPro" id="IPR003501">
    <property type="entry name" value="PTS_EIIB_2/3"/>
</dbReference>
<evidence type="ECO:0000313" key="9">
    <source>
        <dbReference type="EMBL" id="SEP44455.1"/>
    </source>
</evidence>
<dbReference type="InterPro" id="IPR016152">
    <property type="entry name" value="PTrfase/Anion_transptr"/>
</dbReference>
<evidence type="ECO:0000259" key="6">
    <source>
        <dbReference type="PROSITE" id="PS51094"/>
    </source>
</evidence>
<dbReference type="InterPro" id="IPR036634">
    <property type="entry name" value="PRD_sf"/>
</dbReference>
<dbReference type="Pfam" id="PF02302">
    <property type="entry name" value="PTS_IIB"/>
    <property type="match status" value="1"/>
</dbReference>
<gene>
    <name evidence="9" type="ORF">SAMN04490178_13224</name>
</gene>
<dbReference type="Pfam" id="PF00359">
    <property type="entry name" value="PTS_EIIA_2"/>
    <property type="match status" value="1"/>
</dbReference>
<dbReference type="SUPFAM" id="SSF55804">
    <property type="entry name" value="Phoshotransferase/anion transport protein"/>
    <property type="match status" value="1"/>
</dbReference>
<dbReference type="InterPro" id="IPR050661">
    <property type="entry name" value="BglG_antiterminators"/>
</dbReference>
<reference evidence="9 10" key="1">
    <citation type="submission" date="2016-10" db="EMBL/GenBank/DDBJ databases">
        <authorList>
            <person name="de Groot N.N."/>
        </authorList>
    </citation>
    <scope>NUCLEOTIDE SEQUENCE [LARGE SCALE GENOMIC DNA]</scope>
    <source>
        <strain evidence="9 10">DSM 13305</strain>
    </source>
</reference>
<name>A0A1H8XX44_9FIRM</name>
<evidence type="ECO:0000256" key="2">
    <source>
        <dbReference type="ARBA" id="ARBA00022737"/>
    </source>
</evidence>
<dbReference type="STRING" id="112903.SAMN04490178_13224"/>
<dbReference type="Pfam" id="PF08279">
    <property type="entry name" value="HTH_11"/>
    <property type="match status" value="1"/>
</dbReference>
<dbReference type="Gene3D" id="3.40.930.10">
    <property type="entry name" value="Mannitol-specific EII, Chain A"/>
    <property type="match status" value="1"/>
</dbReference>
<evidence type="ECO:0000256" key="4">
    <source>
        <dbReference type="ARBA" id="ARBA00023159"/>
    </source>
</evidence>
<keyword evidence="10" id="KW-1185">Reference proteome</keyword>
<dbReference type="AlphaFoldDB" id="A0A1H8XX44"/>
<dbReference type="SUPFAM" id="SSF63520">
    <property type="entry name" value="PTS-regulatory domain, PRD"/>
    <property type="match status" value="2"/>
</dbReference>
<dbReference type="InterPro" id="IPR011608">
    <property type="entry name" value="PRD"/>
</dbReference>
<dbReference type="SUPFAM" id="SSF52794">
    <property type="entry name" value="PTS system IIB component-like"/>
    <property type="match status" value="1"/>
</dbReference>
<dbReference type="InterPro" id="IPR013011">
    <property type="entry name" value="PTS_EIIB_2"/>
</dbReference>
<dbReference type="Gene3D" id="1.10.10.10">
    <property type="entry name" value="Winged helix-like DNA-binding domain superfamily/Winged helix DNA-binding domain"/>
    <property type="match status" value="2"/>
</dbReference>
<accession>A0A1H8XX44</accession>
<dbReference type="PROSITE" id="PS51094">
    <property type="entry name" value="PTS_EIIA_TYPE_2"/>
    <property type="match status" value="1"/>
</dbReference>
<keyword evidence="2" id="KW-0677">Repeat</keyword>
<feature type="domain" description="PTS EIIB type-2" evidence="7">
    <location>
        <begin position="401"/>
        <end position="492"/>
    </location>
</feature>
<evidence type="ECO:0000256" key="1">
    <source>
        <dbReference type="ARBA" id="ARBA00022679"/>
    </source>
</evidence>
<evidence type="ECO:0000313" key="10">
    <source>
        <dbReference type="Proteomes" id="UP000198847"/>
    </source>
</evidence>
<evidence type="ECO:0000259" key="8">
    <source>
        <dbReference type="PROSITE" id="PS51372"/>
    </source>
</evidence>
<dbReference type="InterPro" id="IPR013196">
    <property type="entry name" value="HTH_11"/>
</dbReference>
<dbReference type="Gene3D" id="1.10.1790.10">
    <property type="entry name" value="PRD domain"/>
    <property type="match status" value="2"/>
</dbReference>
<dbReference type="InterPro" id="IPR002178">
    <property type="entry name" value="PTS_EIIA_type-2_dom"/>
</dbReference>
<keyword evidence="1" id="KW-0808">Transferase</keyword>
<keyword evidence="3" id="KW-0805">Transcription regulation</keyword>
<keyword evidence="4" id="KW-0010">Activator</keyword>
<organism evidence="9 10">
    <name type="scientific">Propionispora vibrioides</name>
    <dbReference type="NCBI Taxonomy" id="112903"/>
    <lineage>
        <taxon>Bacteria</taxon>
        <taxon>Bacillati</taxon>
        <taxon>Bacillota</taxon>
        <taxon>Negativicutes</taxon>
        <taxon>Selenomonadales</taxon>
        <taxon>Sporomusaceae</taxon>
        <taxon>Propionispora</taxon>
    </lineage>
</organism>
<dbReference type="RefSeq" id="WP_177173678.1">
    <property type="nucleotide sequence ID" value="NZ_FODY01000032.1"/>
</dbReference>
<evidence type="ECO:0000256" key="3">
    <source>
        <dbReference type="ARBA" id="ARBA00023015"/>
    </source>
</evidence>
<dbReference type="PROSITE" id="PS51099">
    <property type="entry name" value="PTS_EIIB_TYPE_2"/>
    <property type="match status" value="1"/>
</dbReference>
<evidence type="ECO:0000259" key="7">
    <source>
        <dbReference type="PROSITE" id="PS51099"/>
    </source>
</evidence>
<dbReference type="InterPro" id="IPR007737">
    <property type="entry name" value="Mga_HTH"/>
</dbReference>
<dbReference type="GO" id="GO:0008982">
    <property type="term" value="F:protein-N(PI)-phosphohistidine-sugar phosphotransferase activity"/>
    <property type="evidence" value="ECO:0007669"/>
    <property type="project" value="InterPro"/>
</dbReference>
<dbReference type="InterPro" id="IPR036388">
    <property type="entry name" value="WH-like_DNA-bd_sf"/>
</dbReference>
<dbReference type="CDD" id="cd05568">
    <property type="entry name" value="PTS_IIB_bgl_like"/>
    <property type="match status" value="1"/>
</dbReference>
<dbReference type="Pfam" id="PF05043">
    <property type="entry name" value="Mga"/>
    <property type="match status" value="1"/>
</dbReference>
<dbReference type="Proteomes" id="UP000198847">
    <property type="component" value="Unassembled WGS sequence"/>
</dbReference>
<dbReference type="GO" id="GO:0006355">
    <property type="term" value="P:regulation of DNA-templated transcription"/>
    <property type="evidence" value="ECO:0007669"/>
    <property type="project" value="InterPro"/>
</dbReference>
<dbReference type="PROSITE" id="PS51372">
    <property type="entry name" value="PRD_2"/>
    <property type="match status" value="2"/>
</dbReference>
<dbReference type="PANTHER" id="PTHR30185">
    <property type="entry name" value="CRYPTIC BETA-GLUCOSIDE BGL OPERON ANTITERMINATOR"/>
    <property type="match status" value="1"/>
</dbReference>
<dbReference type="Pfam" id="PF00874">
    <property type="entry name" value="PRD"/>
    <property type="match status" value="2"/>
</dbReference>